<name>A0A387HD35_9ACTN</name>
<sequence length="302" mass="32245">MARIVVVHGIAQQFKGAQTLLASVAPALRDGVTAASADGTGPDLGDDDIACAFYGDAFVRPGTRATTLPAYDEADVESDYESELLLEWWLEAARVCPEVLGPDARTRGVAGYAASLPLKRPLVRRALNALTHAPYFARVAEPLLIFGLKQVRRYFTEPGLRERVQEAVARAIGPDTRVLVGHSLGTVAAYEVLCNEALRASHPEWKIPALVTLGSPLGLRGLVFDRLLPTPLSGSGSWPLGVRAWTNVADAGDIVALVKDLAPRFGSGVDDREIDNGVEMHSMDRYLTAPVTGKAIADGLAL</sequence>
<dbReference type="SUPFAM" id="SSF53474">
    <property type="entry name" value="alpha/beta-Hydrolases"/>
    <property type="match status" value="1"/>
</dbReference>
<dbReference type="Proteomes" id="UP000271554">
    <property type="component" value="Chromosome"/>
</dbReference>
<accession>A0A387HD35</accession>
<dbReference type="AlphaFoldDB" id="A0A387HD35"/>
<gene>
    <name evidence="1" type="ORF">DWB77_00999</name>
</gene>
<evidence type="ECO:0000313" key="2">
    <source>
        <dbReference type="Proteomes" id="UP000271554"/>
    </source>
</evidence>
<dbReference type="InterPro" id="IPR029058">
    <property type="entry name" value="AB_hydrolase_fold"/>
</dbReference>
<reference evidence="1 2" key="1">
    <citation type="submission" date="2018-10" db="EMBL/GenBank/DDBJ databases">
        <title>Relationship between Morphology and Antimicrobial Activity in Streptomyces.</title>
        <authorList>
            <person name="Kang H.J."/>
            <person name="Kim S.B."/>
        </authorList>
    </citation>
    <scope>NUCLEOTIDE SEQUENCE [LARGE SCALE GENOMIC DNA]</scope>
    <source>
        <strain evidence="1 2">BH38</strain>
    </source>
</reference>
<dbReference type="EMBL" id="CP032698">
    <property type="protein sequence ID" value="AYG78890.1"/>
    <property type="molecule type" value="Genomic_DNA"/>
</dbReference>
<keyword evidence="2" id="KW-1185">Reference proteome</keyword>
<protein>
    <recommendedName>
        <fullName evidence="3">Antibiotic ABC transporter ATP-binding protein</fullName>
    </recommendedName>
</protein>
<dbReference type="KEGG" id="shun:DWB77_00999"/>
<proteinExistence type="predicted"/>
<evidence type="ECO:0000313" key="1">
    <source>
        <dbReference type="EMBL" id="AYG78890.1"/>
    </source>
</evidence>
<dbReference type="OrthoDB" id="3483116at2"/>
<organism evidence="1 2">
    <name type="scientific">Streptomyces hundungensis</name>
    <dbReference type="NCBI Taxonomy" id="1077946"/>
    <lineage>
        <taxon>Bacteria</taxon>
        <taxon>Bacillati</taxon>
        <taxon>Actinomycetota</taxon>
        <taxon>Actinomycetes</taxon>
        <taxon>Kitasatosporales</taxon>
        <taxon>Streptomycetaceae</taxon>
        <taxon>Streptomyces</taxon>
    </lineage>
</organism>
<evidence type="ECO:0008006" key="3">
    <source>
        <dbReference type="Google" id="ProtNLM"/>
    </source>
</evidence>